<proteinExistence type="predicted"/>
<evidence type="ECO:0000313" key="3">
    <source>
        <dbReference type="EMBL" id="MDC3988070.1"/>
    </source>
</evidence>
<dbReference type="Pfam" id="PF00102">
    <property type="entry name" value="Y_phosphatase"/>
    <property type="match status" value="1"/>
</dbReference>
<keyword evidence="1" id="KW-0472">Membrane</keyword>
<dbReference type="GO" id="GO:0004725">
    <property type="term" value="F:protein tyrosine phosphatase activity"/>
    <property type="evidence" value="ECO:0007669"/>
    <property type="project" value="InterPro"/>
</dbReference>
<dbReference type="PANTHER" id="PTHR47216">
    <property type="match status" value="1"/>
</dbReference>
<reference evidence="3 4" key="1">
    <citation type="submission" date="2021-04" db="EMBL/GenBank/DDBJ databases">
        <title>Genome analysis of Polyangium sp.</title>
        <authorList>
            <person name="Li Y."/>
            <person name="Wang J."/>
        </authorList>
    </citation>
    <scope>NUCLEOTIDE SEQUENCE [LARGE SCALE GENOMIC DNA]</scope>
    <source>
        <strain evidence="3 4">SDU14</strain>
    </source>
</reference>
<keyword evidence="1" id="KW-0812">Transmembrane</keyword>
<name>A0A9X4AZ88_9BACT</name>
<dbReference type="AlphaFoldDB" id="A0A9X4AZ88"/>
<dbReference type="InterPro" id="IPR016130">
    <property type="entry name" value="Tyr_Pase_AS"/>
</dbReference>
<dbReference type="SUPFAM" id="SSF52799">
    <property type="entry name" value="(Phosphotyrosine protein) phosphatases II"/>
    <property type="match status" value="1"/>
</dbReference>
<dbReference type="EMBL" id="JAGTJJ010000064">
    <property type="protein sequence ID" value="MDC3988070.1"/>
    <property type="molecule type" value="Genomic_DNA"/>
</dbReference>
<dbReference type="Gene3D" id="3.90.190.10">
    <property type="entry name" value="Protein tyrosine phosphatase superfamily"/>
    <property type="match status" value="1"/>
</dbReference>
<feature type="transmembrane region" description="Helical" evidence="1">
    <location>
        <begin position="12"/>
        <end position="30"/>
    </location>
</feature>
<dbReference type="InterPro" id="IPR029021">
    <property type="entry name" value="Prot-tyrosine_phosphatase-like"/>
</dbReference>
<accession>A0A9X4AZ88</accession>
<evidence type="ECO:0000313" key="4">
    <source>
        <dbReference type="Proteomes" id="UP001151081"/>
    </source>
</evidence>
<evidence type="ECO:0000256" key="1">
    <source>
        <dbReference type="SAM" id="Phobius"/>
    </source>
</evidence>
<evidence type="ECO:0000259" key="2">
    <source>
        <dbReference type="PROSITE" id="PS50056"/>
    </source>
</evidence>
<protein>
    <submittedName>
        <fullName evidence="3">Dual specificity protein phosphatase family protein</fullName>
    </submittedName>
</protein>
<gene>
    <name evidence="3" type="ORF">KEG57_46820</name>
</gene>
<dbReference type="InterPro" id="IPR000387">
    <property type="entry name" value="Tyr_Pase_dom"/>
</dbReference>
<dbReference type="PROSITE" id="PS50056">
    <property type="entry name" value="TYR_PHOSPHATASE_2"/>
    <property type="match status" value="1"/>
</dbReference>
<dbReference type="InterPro" id="IPR000242">
    <property type="entry name" value="PTP_cat"/>
</dbReference>
<dbReference type="RefSeq" id="WP_272425413.1">
    <property type="nucleotide sequence ID" value="NZ_JAGTJK010000034.1"/>
</dbReference>
<keyword evidence="4" id="KW-1185">Reference proteome</keyword>
<dbReference type="PANTHER" id="PTHR47216:SF4">
    <property type="entry name" value="OS01G0859400 PROTEIN"/>
    <property type="match status" value="1"/>
</dbReference>
<dbReference type="PROSITE" id="PS00383">
    <property type="entry name" value="TYR_PHOSPHATASE_1"/>
    <property type="match status" value="1"/>
</dbReference>
<keyword evidence="1" id="KW-1133">Transmembrane helix</keyword>
<sequence>MAVGVIDWRMLLVFGWPALSWALVGFAYLWPGAGIFEKRGARLTWHRKLLLLPHMVLLYATWHAVRALSREPAFARLGEDILIGRRLLPGEFPAVRTVVDLAAELDEHIPAGTTYLSCPILDGAPLPPDVLRQVAKRISAAPAPVYIHCAQGHGRTAMVASAVLLERGVATSVDAALTLVREARPAARPNRAQVQALLDAWAQVR</sequence>
<feature type="domain" description="Tyrosine specific protein phosphatases" evidence="2">
    <location>
        <begin position="128"/>
        <end position="195"/>
    </location>
</feature>
<organism evidence="3 4">
    <name type="scientific">Polyangium jinanense</name>
    <dbReference type="NCBI Taxonomy" id="2829994"/>
    <lineage>
        <taxon>Bacteria</taxon>
        <taxon>Pseudomonadati</taxon>
        <taxon>Myxococcota</taxon>
        <taxon>Polyangia</taxon>
        <taxon>Polyangiales</taxon>
        <taxon>Polyangiaceae</taxon>
        <taxon>Polyangium</taxon>
    </lineage>
</organism>
<dbReference type="Proteomes" id="UP001151081">
    <property type="component" value="Unassembled WGS sequence"/>
</dbReference>
<comment type="caution">
    <text evidence="3">The sequence shown here is derived from an EMBL/GenBank/DDBJ whole genome shotgun (WGS) entry which is preliminary data.</text>
</comment>